<evidence type="ECO:0000256" key="5">
    <source>
        <dbReference type="ARBA" id="ARBA00023163"/>
    </source>
</evidence>
<evidence type="ECO:0000259" key="6">
    <source>
        <dbReference type="Pfam" id="PF04542"/>
    </source>
</evidence>
<dbReference type="SUPFAM" id="SSF88946">
    <property type="entry name" value="Sigma2 domain of RNA polymerase sigma factors"/>
    <property type="match status" value="1"/>
</dbReference>
<dbReference type="InterPro" id="IPR013324">
    <property type="entry name" value="RNA_pol_sigma_r3/r4-like"/>
</dbReference>
<dbReference type="EMBL" id="QMNG01000002">
    <property type="protein sequence ID" value="RLC37721.1"/>
    <property type="molecule type" value="Genomic_DNA"/>
</dbReference>
<protein>
    <recommendedName>
        <fullName evidence="10">RNA polymerase subunit sigma-70</fullName>
    </recommendedName>
</protein>
<organism evidence="8 9">
    <name type="scientific">candidate division Kazan bacterium</name>
    <dbReference type="NCBI Taxonomy" id="2202143"/>
    <lineage>
        <taxon>Bacteria</taxon>
        <taxon>Bacteria division Kazan-3B-28</taxon>
    </lineage>
</organism>
<evidence type="ECO:0008006" key="10">
    <source>
        <dbReference type="Google" id="ProtNLM"/>
    </source>
</evidence>
<dbReference type="GO" id="GO:0003677">
    <property type="term" value="F:DNA binding"/>
    <property type="evidence" value="ECO:0007669"/>
    <property type="project" value="UniProtKB-KW"/>
</dbReference>
<evidence type="ECO:0000313" key="9">
    <source>
        <dbReference type="Proteomes" id="UP000281261"/>
    </source>
</evidence>
<dbReference type="PANTHER" id="PTHR43133">
    <property type="entry name" value="RNA POLYMERASE ECF-TYPE SIGMA FACTO"/>
    <property type="match status" value="1"/>
</dbReference>
<accession>A0A420ZDT3</accession>
<dbReference type="AlphaFoldDB" id="A0A420ZDT3"/>
<feature type="domain" description="RNA polymerase sigma-70 region 2" evidence="6">
    <location>
        <begin position="33"/>
        <end position="102"/>
    </location>
</feature>
<keyword evidence="5" id="KW-0804">Transcription</keyword>
<evidence type="ECO:0000256" key="4">
    <source>
        <dbReference type="ARBA" id="ARBA00023125"/>
    </source>
</evidence>
<sequence>MPDLQLKEKQDTEIELRLIKRSQSGDEQAFGELYDIWAGRVYRFVFFKVKNTATAEDLTSEIFLKAWQKIHQYKIRSGANFSSWLYTVARNSIIDHYRMNRKTEISFEDLPEIADLEGPEPFAEELTMERALRSLPDDYERVLRLRFVEDLPIAKVAQKMKKKESNVRAITHRALKKLKEELEK</sequence>
<dbReference type="Gene3D" id="1.10.10.10">
    <property type="entry name" value="Winged helix-like DNA-binding domain superfamily/Winged helix DNA-binding domain"/>
    <property type="match status" value="1"/>
</dbReference>
<dbReference type="InterPro" id="IPR036388">
    <property type="entry name" value="WH-like_DNA-bd_sf"/>
</dbReference>
<dbReference type="Pfam" id="PF04542">
    <property type="entry name" value="Sigma70_r2"/>
    <property type="match status" value="1"/>
</dbReference>
<dbReference type="InterPro" id="IPR014284">
    <property type="entry name" value="RNA_pol_sigma-70_dom"/>
</dbReference>
<feature type="domain" description="RNA polymerase sigma-70 region 4" evidence="7">
    <location>
        <begin position="131"/>
        <end position="180"/>
    </location>
</feature>
<comment type="similarity">
    <text evidence="1">Belongs to the sigma-70 factor family. ECF subfamily.</text>
</comment>
<evidence type="ECO:0000313" key="8">
    <source>
        <dbReference type="EMBL" id="RLC37721.1"/>
    </source>
</evidence>
<name>A0A420ZDT3_UNCK3</name>
<evidence type="ECO:0000256" key="2">
    <source>
        <dbReference type="ARBA" id="ARBA00023015"/>
    </source>
</evidence>
<reference evidence="8 9" key="1">
    <citation type="submission" date="2018-06" db="EMBL/GenBank/DDBJ databases">
        <title>Extensive metabolic versatility and redundancy in microbially diverse, dynamic hydrothermal sediments.</title>
        <authorList>
            <person name="Dombrowski N."/>
            <person name="Teske A."/>
            <person name="Baker B.J."/>
        </authorList>
    </citation>
    <scope>NUCLEOTIDE SEQUENCE [LARGE SCALE GENOMIC DNA]</scope>
    <source>
        <strain evidence="8">B79_G16</strain>
    </source>
</reference>
<dbReference type="Proteomes" id="UP000281261">
    <property type="component" value="Unassembled WGS sequence"/>
</dbReference>
<evidence type="ECO:0000259" key="7">
    <source>
        <dbReference type="Pfam" id="PF04545"/>
    </source>
</evidence>
<dbReference type="GO" id="GO:0016987">
    <property type="term" value="F:sigma factor activity"/>
    <property type="evidence" value="ECO:0007669"/>
    <property type="project" value="UniProtKB-KW"/>
</dbReference>
<dbReference type="InterPro" id="IPR039425">
    <property type="entry name" value="RNA_pol_sigma-70-like"/>
</dbReference>
<dbReference type="InterPro" id="IPR007630">
    <property type="entry name" value="RNA_pol_sigma70_r4"/>
</dbReference>
<dbReference type="InterPro" id="IPR007627">
    <property type="entry name" value="RNA_pol_sigma70_r2"/>
</dbReference>
<keyword evidence="4" id="KW-0238">DNA-binding</keyword>
<keyword evidence="3" id="KW-0731">Sigma factor</keyword>
<keyword evidence="2" id="KW-0805">Transcription regulation</keyword>
<dbReference type="NCBIfam" id="TIGR02937">
    <property type="entry name" value="sigma70-ECF"/>
    <property type="match status" value="1"/>
</dbReference>
<comment type="caution">
    <text evidence="8">The sequence shown here is derived from an EMBL/GenBank/DDBJ whole genome shotgun (WGS) entry which is preliminary data.</text>
</comment>
<dbReference type="SUPFAM" id="SSF88659">
    <property type="entry name" value="Sigma3 and sigma4 domains of RNA polymerase sigma factors"/>
    <property type="match status" value="1"/>
</dbReference>
<evidence type="ECO:0000256" key="3">
    <source>
        <dbReference type="ARBA" id="ARBA00023082"/>
    </source>
</evidence>
<dbReference type="InterPro" id="IPR013325">
    <property type="entry name" value="RNA_pol_sigma_r2"/>
</dbReference>
<dbReference type="GO" id="GO:0006352">
    <property type="term" value="P:DNA-templated transcription initiation"/>
    <property type="evidence" value="ECO:0007669"/>
    <property type="project" value="InterPro"/>
</dbReference>
<dbReference type="Pfam" id="PF04545">
    <property type="entry name" value="Sigma70_r4"/>
    <property type="match status" value="1"/>
</dbReference>
<evidence type="ECO:0000256" key="1">
    <source>
        <dbReference type="ARBA" id="ARBA00010641"/>
    </source>
</evidence>
<gene>
    <name evidence="8" type="ORF">DRH29_01375</name>
</gene>
<proteinExistence type="inferred from homology"/>
<dbReference type="PANTHER" id="PTHR43133:SF57">
    <property type="entry name" value="RNA POLYMERASE SIGMA-70 FACTOR"/>
    <property type="match status" value="1"/>
</dbReference>
<dbReference type="Gene3D" id="1.10.1740.10">
    <property type="match status" value="1"/>
</dbReference>